<dbReference type="EMBL" id="CM056811">
    <property type="protein sequence ID" value="KAJ8635297.1"/>
    <property type="molecule type" value="Genomic_DNA"/>
</dbReference>
<keyword evidence="2" id="KW-1185">Reference proteome</keyword>
<evidence type="ECO:0000313" key="1">
    <source>
        <dbReference type="EMBL" id="KAJ8635297.1"/>
    </source>
</evidence>
<dbReference type="Proteomes" id="UP001234297">
    <property type="component" value="Chromosome 3"/>
</dbReference>
<gene>
    <name evidence="1" type="ORF">MRB53_009564</name>
</gene>
<name>A0ACC2LQE3_PERAE</name>
<sequence>MALFLLSPLSSSLSTLSSSHSFLSMAIPAANPISRLQRKTLSVHPRPSGGVWIHNPLLVPDRRLVIARAVDDVDGKDLESPDTQKEKSEKPVSVENLPLESKAQMMLEQKQKMKIAKKIRLKRKRLLRKRRMRKKGRWPPSKMRKLKNV</sequence>
<evidence type="ECO:0000313" key="2">
    <source>
        <dbReference type="Proteomes" id="UP001234297"/>
    </source>
</evidence>
<proteinExistence type="predicted"/>
<reference evidence="1 2" key="1">
    <citation type="journal article" date="2022" name="Hortic Res">
        <title>A haplotype resolved chromosomal level avocado genome allows analysis of novel avocado genes.</title>
        <authorList>
            <person name="Nath O."/>
            <person name="Fletcher S.J."/>
            <person name="Hayward A."/>
            <person name="Shaw L.M."/>
            <person name="Masouleh A.K."/>
            <person name="Furtado A."/>
            <person name="Henry R.J."/>
            <person name="Mitter N."/>
        </authorList>
    </citation>
    <scope>NUCLEOTIDE SEQUENCE [LARGE SCALE GENOMIC DNA]</scope>
    <source>
        <strain evidence="2">cv. Hass</strain>
    </source>
</reference>
<accession>A0ACC2LQE3</accession>
<comment type="caution">
    <text evidence="1">The sequence shown here is derived from an EMBL/GenBank/DDBJ whole genome shotgun (WGS) entry which is preliminary data.</text>
</comment>
<organism evidence="1 2">
    <name type="scientific">Persea americana</name>
    <name type="common">Avocado</name>
    <dbReference type="NCBI Taxonomy" id="3435"/>
    <lineage>
        <taxon>Eukaryota</taxon>
        <taxon>Viridiplantae</taxon>
        <taxon>Streptophyta</taxon>
        <taxon>Embryophyta</taxon>
        <taxon>Tracheophyta</taxon>
        <taxon>Spermatophyta</taxon>
        <taxon>Magnoliopsida</taxon>
        <taxon>Magnoliidae</taxon>
        <taxon>Laurales</taxon>
        <taxon>Lauraceae</taxon>
        <taxon>Persea</taxon>
    </lineage>
</organism>
<protein>
    <submittedName>
        <fullName evidence="1">Uncharacterized protein</fullName>
    </submittedName>
</protein>